<name>A0A1N6VY02_9PSED</name>
<sequence>MSQHAVPLQTSYEHLFLRVLRQINRPSSQLQRRTVIERGPDESLDDWDQLLCMLEEDENVQVVRLDDGVVQLSWRNQHPTF</sequence>
<proteinExistence type="predicted"/>
<protein>
    <recommendedName>
        <fullName evidence="3">DUF1654 domain-containing protein</fullName>
    </recommendedName>
</protein>
<evidence type="ECO:0000313" key="1">
    <source>
        <dbReference type="EMBL" id="SIQ82739.1"/>
    </source>
</evidence>
<evidence type="ECO:0000313" key="2">
    <source>
        <dbReference type="Proteomes" id="UP000186079"/>
    </source>
</evidence>
<dbReference type="EMBL" id="FTMC01000010">
    <property type="protein sequence ID" value="SIQ82739.1"/>
    <property type="molecule type" value="Genomic_DNA"/>
</dbReference>
<dbReference type="Pfam" id="PF07867">
    <property type="entry name" value="DUF1654"/>
    <property type="match status" value="1"/>
</dbReference>
<accession>A0A1N6VY02</accession>
<dbReference type="RefSeq" id="WP_039559951.1">
    <property type="nucleotide sequence ID" value="NZ_FTMC01000010.1"/>
</dbReference>
<evidence type="ECO:0008006" key="3">
    <source>
        <dbReference type="Google" id="ProtNLM"/>
    </source>
</evidence>
<dbReference type="Proteomes" id="UP000186079">
    <property type="component" value="Unassembled WGS sequence"/>
</dbReference>
<reference evidence="1 2" key="1">
    <citation type="submission" date="2017-01" db="EMBL/GenBank/DDBJ databases">
        <authorList>
            <person name="Mah S.A."/>
            <person name="Swanson W.J."/>
            <person name="Moy G.W."/>
            <person name="Vacquier V.D."/>
        </authorList>
    </citation>
    <scope>NUCLEOTIDE SEQUENCE [LARGE SCALE GENOMIC DNA]</scope>
    <source>
        <strain evidence="1 2">ATCC 29606</strain>
    </source>
</reference>
<gene>
    <name evidence="1" type="ORF">SAMN05421672_110146</name>
</gene>
<dbReference type="AlphaFoldDB" id="A0A1N6VY02"/>
<organism evidence="1 2">
    <name type="scientific">Pseudomonas flexibilis</name>
    <dbReference type="NCBI Taxonomy" id="706570"/>
    <lineage>
        <taxon>Bacteria</taxon>
        <taxon>Pseudomonadati</taxon>
        <taxon>Pseudomonadota</taxon>
        <taxon>Gammaproteobacteria</taxon>
        <taxon>Pseudomonadales</taxon>
        <taxon>Pseudomonadaceae</taxon>
        <taxon>Pseudomonas</taxon>
    </lineage>
</organism>
<dbReference type="InterPro" id="IPR012449">
    <property type="entry name" value="Phage_F116_Orf28"/>
</dbReference>